<dbReference type="InterPro" id="IPR022641">
    <property type="entry name" value="CheR_N"/>
</dbReference>
<dbReference type="InterPro" id="IPR029063">
    <property type="entry name" value="SAM-dependent_MTases_sf"/>
</dbReference>
<feature type="binding site" evidence="6">
    <location>
        <begin position="221"/>
        <end position="222"/>
    </location>
    <ligand>
        <name>S-adenosyl-L-methionine</name>
        <dbReference type="ChEBI" id="CHEBI:59789"/>
    </ligand>
</feature>
<feature type="binding site" evidence="6">
    <location>
        <position position="145"/>
    </location>
    <ligand>
        <name>S-adenosyl-L-methionine</name>
        <dbReference type="ChEBI" id="CHEBI:59789"/>
    </ligand>
</feature>
<protein>
    <recommendedName>
        <fullName evidence="5">Chemotaxis protein methyltransferase</fullName>
        <ecNumber evidence="5">2.1.1.80</ecNumber>
    </recommendedName>
</protein>
<evidence type="ECO:0000256" key="1">
    <source>
        <dbReference type="ARBA" id="ARBA00001541"/>
    </source>
</evidence>
<dbReference type="GO" id="GO:0032259">
    <property type="term" value="P:methylation"/>
    <property type="evidence" value="ECO:0007669"/>
    <property type="project" value="UniProtKB-KW"/>
</dbReference>
<accession>A0A6T9XVT1</accession>
<keyword evidence="2 5" id="KW-0489">Methyltransferase</keyword>
<dbReference type="Gene3D" id="3.40.50.150">
    <property type="entry name" value="Vaccinia Virus protein VP39"/>
    <property type="match status" value="1"/>
</dbReference>
<keyword evidence="4 5" id="KW-0949">S-adenosyl-L-methionine</keyword>
<proteinExistence type="predicted"/>
<feature type="binding site" evidence="6">
    <location>
        <position position="84"/>
    </location>
    <ligand>
        <name>S-adenosyl-L-methionine</name>
        <dbReference type="ChEBI" id="CHEBI:59789"/>
    </ligand>
</feature>
<dbReference type="Gene3D" id="1.10.155.10">
    <property type="entry name" value="Chemotaxis receptor methyltransferase CheR, N-terminal domain"/>
    <property type="match status" value="1"/>
</dbReference>
<dbReference type="SMART" id="SM00138">
    <property type="entry name" value="MeTrc"/>
    <property type="match status" value="1"/>
</dbReference>
<dbReference type="AlphaFoldDB" id="A0A6T9XVT1"/>
<dbReference type="SUPFAM" id="SSF53335">
    <property type="entry name" value="S-adenosyl-L-methionine-dependent methyltransferases"/>
    <property type="match status" value="1"/>
</dbReference>
<feature type="binding site" evidence="6">
    <location>
        <position position="120"/>
    </location>
    <ligand>
        <name>S-adenosyl-L-methionine</name>
        <dbReference type="ChEBI" id="CHEBI:59789"/>
    </ligand>
</feature>
<evidence type="ECO:0000256" key="6">
    <source>
        <dbReference type="PIRSR" id="PIRSR000410-1"/>
    </source>
</evidence>
<dbReference type="SUPFAM" id="SSF47757">
    <property type="entry name" value="Chemotaxis receptor methyltransferase CheR, N-terminal domain"/>
    <property type="match status" value="1"/>
</dbReference>
<feature type="binding site" evidence="6">
    <location>
        <position position="86"/>
    </location>
    <ligand>
        <name>S-adenosyl-L-methionine</name>
        <dbReference type="ChEBI" id="CHEBI:59789"/>
    </ligand>
</feature>
<dbReference type="RefSeq" id="WP_179982091.1">
    <property type="nucleotide sequence ID" value="NZ_LR812090.1"/>
</dbReference>
<dbReference type="Pfam" id="PF03705">
    <property type="entry name" value="CheR_N"/>
    <property type="match status" value="1"/>
</dbReference>
<dbReference type="EC" id="2.1.1.80" evidence="5"/>
<evidence type="ECO:0000259" key="7">
    <source>
        <dbReference type="PROSITE" id="PS50123"/>
    </source>
</evidence>
<evidence type="ECO:0000256" key="3">
    <source>
        <dbReference type="ARBA" id="ARBA00022679"/>
    </source>
</evidence>
<evidence type="ECO:0000256" key="5">
    <source>
        <dbReference type="PIRNR" id="PIRNR000410"/>
    </source>
</evidence>
<dbReference type="InterPro" id="IPR036804">
    <property type="entry name" value="CheR_N_sf"/>
</dbReference>
<dbReference type="InterPro" id="IPR022642">
    <property type="entry name" value="CheR_C"/>
</dbReference>
<dbReference type="InterPro" id="IPR000780">
    <property type="entry name" value="CheR_MeTrfase"/>
</dbReference>
<dbReference type="InterPro" id="IPR026024">
    <property type="entry name" value="Chemotaxis_MeTrfase_CheR"/>
</dbReference>
<dbReference type="PIRSF" id="PIRSF000410">
    <property type="entry name" value="CheR"/>
    <property type="match status" value="1"/>
</dbReference>
<dbReference type="PANTHER" id="PTHR24422:SF19">
    <property type="entry name" value="CHEMOTAXIS PROTEIN METHYLTRANSFERASE"/>
    <property type="match status" value="1"/>
</dbReference>
<feature type="binding site" evidence="6">
    <location>
        <begin position="203"/>
        <end position="204"/>
    </location>
    <ligand>
        <name>S-adenosyl-L-methionine</name>
        <dbReference type="ChEBI" id="CHEBI:59789"/>
    </ligand>
</feature>
<sequence>MTAAVSPKDSSREFAFEKADFKNVQKMLFRKAGINLSDAKEAMVYSRLARRIRARNLRSFNEYLALVNTSESELEQFINALTTNLTSFFREPHHFTALADYLRQHNVTNIWCAASSTGEEPYSIAMVVAEAFGSFKTPVKIIASDIDSKVLAKAKAGVYPLASIAKIPQHRQKQFFHKGKGTNEGKVKVVDELRNMVQFKKLNLTDTKWDVKGPLDVIFCRNVMIYFDKPTQLKVLQKMVGMLKPTGLYMAGHSENFNMYTNLVRPVGKTIYRPAG</sequence>
<gene>
    <name evidence="8" type="primary">cheR</name>
    <name evidence="8" type="ORF">ALFOR1_10292</name>
</gene>
<evidence type="ECO:0000256" key="2">
    <source>
        <dbReference type="ARBA" id="ARBA00022603"/>
    </source>
</evidence>
<keyword evidence="3 5" id="KW-0808">Transferase</keyword>
<dbReference type="InterPro" id="IPR050903">
    <property type="entry name" value="Bact_Chemotaxis_MeTrfase"/>
</dbReference>
<evidence type="ECO:0000313" key="9">
    <source>
        <dbReference type="Proteomes" id="UP000509458"/>
    </source>
</evidence>
<evidence type="ECO:0000313" key="8">
    <source>
        <dbReference type="EMBL" id="CAB9492348.1"/>
    </source>
</evidence>
<name>A0A6T9XVT1_ALTMA</name>
<dbReference type="Proteomes" id="UP000509458">
    <property type="component" value="Chromosome"/>
</dbReference>
<feature type="domain" description="CheR-type methyltransferase" evidence="7">
    <location>
        <begin position="9"/>
        <end position="276"/>
    </location>
</feature>
<comment type="function">
    <text evidence="5">Methylation of the membrane-bound methyl-accepting chemotaxis proteins (MCP) to form gamma-glutamyl methyl ester residues in MCP.</text>
</comment>
<reference evidence="8 9" key="1">
    <citation type="submission" date="2020-06" db="EMBL/GenBank/DDBJ databases">
        <authorList>
            <person name="Duchaud E."/>
        </authorList>
    </citation>
    <scope>NUCLEOTIDE SEQUENCE [LARGE SCALE GENOMIC DNA]</scope>
    <source>
        <strain evidence="8">Alteromonas fortis</strain>
    </source>
</reference>
<dbReference type="Pfam" id="PF01739">
    <property type="entry name" value="CheR"/>
    <property type="match status" value="1"/>
</dbReference>
<evidence type="ECO:0000256" key="4">
    <source>
        <dbReference type="ARBA" id="ARBA00022691"/>
    </source>
</evidence>
<organism evidence="8 9">
    <name type="scientific">Alteromonas macleodii</name>
    <name type="common">Pseudoalteromonas macleodii</name>
    <dbReference type="NCBI Taxonomy" id="28108"/>
    <lineage>
        <taxon>Bacteria</taxon>
        <taxon>Pseudomonadati</taxon>
        <taxon>Pseudomonadota</taxon>
        <taxon>Gammaproteobacteria</taxon>
        <taxon>Alteromonadales</taxon>
        <taxon>Alteromonadaceae</taxon>
        <taxon>Alteromonas/Salinimonas group</taxon>
        <taxon>Alteromonas</taxon>
    </lineage>
</organism>
<comment type="catalytic activity">
    <reaction evidence="1 5">
        <text>L-glutamyl-[protein] + S-adenosyl-L-methionine = [protein]-L-glutamate 5-O-methyl ester + S-adenosyl-L-homocysteine</text>
        <dbReference type="Rhea" id="RHEA:24452"/>
        <dbReference type="Rhea" id="RHEA-COMP:10208"/>
        <dbReference type="Rhea" id="RHEA-COMP:10311"/>
        <dbReference type="ChEBI" id="CHEBI:29973"/>
        <dbReference type="ChEBI" id="CHEBI:57856"/>
        <dbReference type="ChEBI" id="CHEBI:59789"/>
        <dbReference type="ChEBI" id="CHEBI:82795"/>
        <dbReference type="EC" id="2.1.1.80"/>
    </reaction>
</comment>
<dbReference type="PRINTS" id="PR00996">
    <property type="entry name" value="CHERMTFRASE"/>
</dbReference>
<dbReference type="GO" id="GO:0008983">
    <property type="term" value="F:protein-glutamate O-methyltransferase activity"/>
    <property type="evidence" value="ECO:0007669"/>
    <property type="project" value="UniProtKB-EC"/>
</dbReference>
<dbReference type="EMBL" id="LR812090">
    <property type="protein sequence ID" value="CAB9492348.1"/>
    <property type="molecule type" value="Genomic_DNA"/>
</dbReference>
<dbReference type="PANTHER" id="PTHR24422">
    <property type="entry name" value="CHEMOTAXIS PROTEIN METHYLTRANSFERASE"/>
    <property type="match status" value="1"/>
</dbReference>
<dbReference type="PROSITE" id="PS50123">
    <property type="entry name" value="CHER"/>
    <property type="match status" value="1"/>
</dbReference>
<feature type="binding site" evidence="6">
    <location>
        <position position="90"/>
    </location>
    <ligand>
        <name>S-adenosyl-L-methionine</name>
        <dbReference type="ChEBI" id="CHEBI:59789"/>
    </ligand>
</feature>